<proteinExistence type="predicted"/>
<gene>
    <name evidence="2" type="ORF">GC101_12530</name>
</gene>
<keyword evidence="3" id="KW-1185">Reference proteome</keyword>
<comment type="caution">
    <text evidence="2">The sequence shown here is derived from an EMBL/GenBank/DDBJ whole genome shotgun (WGS) entry which is preliminary data.</text>
</comment>
<protein>
    <recommendedName>
        <fullName evidence="1">DUF6933 domain-containing protein</fullName>
    </recommendedName>
</protein>
<evidence type="ECO:0000313" key="3">
    <source>
        <dbReference type="Proteomes" id="UP000596857"/>
    </source>
</evidence>
<evidence type="ECO:0000259" key="1">
    <source>
        <dbReference type="Pfam" id="PF22016"/>
    </source>
</evidence>
<dbReference type="Pfam" id="PF22016">
    <property type="entry name" value="DUF6933"/>
    <property type="match status" value="1"/>
</dbReference>
<reference evidence="2 3" key="1">
    <citation type="submission" date="2019-10" db="EMBL/GenBank/DDBJ databases">
        <title>Description of Paenibacillus terricola sp. nov.</title>
        <authorList>
            <person name="Carlier A."/>
            <person name="Qi S."/>
        </authorList>
    </citation>
    <scope>NUCLEOTIDE SEQUENCE [LARGE SCALE GENOMIC DNA]</scope>
    <source>
        <strain evidence="2 3">LMG 31459</strain>
    </source>
</reference>
<evidence type="ECO:0000313" key="2">
    <source>
        <dbReference type="EMBL" id="NOU79700.1"/>
    </source>
</evidence>
<dbReference type="EMBL" id="WHOB01000030">
    <property type="protein sequence ID" value="NOU79700.1"/>
    <property type="molecule type" value="Genomic_DNA"/>
</dbReference>
<feature type="domain" description="DUF6933" evidence="1">
    <location>
        <begin position="4"/>
        <end position="152"/>
    </location>
</feature>
<dbReference type="Proteomes" id="UP000596857">
    <property type="component" value="Unassembled WGS sequence"/>
</dbReference>
<accession>A0ABX1YIQ6</accession>
<dbReference type="RefSeq" id="WP_171717544.1">
    <property type="nucleotide sequence ID" value="NZ_WHOB01000030.1"/>
</dbReference>
<dbReference type="InterPro" id="IPR053864">
    <property type="entry name" value="DUF6933"/>
</dbReference>
<sequence length="163" mass="19131">MVVLRFTQALLKEMKAAPIENELTAPLFSWHANMVWVNRRKHILLINDLSRLSVIFNGVRSAQLNSLTDKFRTELRDYLVSEGIEPKLIESYMKDSQQINIARTNNRSVLGTMKEVTFFNDHAQGEHASKEQHMKWLNRIIHKPIDYEKPIDVFKKAIEKHYL</sequence>
<name>A0ABX1YIQ6_9BACL</name>
<organism evidence="2 3">
    <name type="scientific">Paenibacillus phytohabitans</name>
    <dbReference type="NCBI Taxonomy" id="2654978"/>
    <lineage>
        <taxon>Bacteria</taxon>
        <taxon>Bacillati</taxon>
        <taxon>Bacillota</taxon>
        <taxon>Bacilli</taxon>
        <taxon>Bacillales</taxon>
        <taxon>Paenibacillaceae</taxon>
        <taxon>Paenibacillus</taxon>
    </lineage>
</organism>